<dbReference type="PANTHER" id="PTHR43197:SF1">
    <property type="entry name" value="UTP--GLUCOSE-1-PHOSPHATE URIDYLYLTRANSFERASE"/>
    <property type="match status" value="1"/>
</dbReference>
<dbReference type="NCBIfam" id="TIGR01099">
    <property type="entry name" value="galU"/>
    <property type="match status" value="1"/>
</dbReference>
<evidence type="ECO:0000256" key="6">
    <source>
        <dbReference type="RuleBase" id="RU361259"/>
    </source>
</evidence>
<dbReference type="AlphaFoldDB" id="A0A2V2N2D9"/>
<comment type="similarity">
    <text evidence="1 6">Belongs to the UDPGP type 2 family.</text>
</comment>
<name>A0A2V2N2D9_9EURY</name>
<evidence type="ECO:0000256" key="2">
    <source>
        <dbReference type="ARBA" id="ARBA00012415"/>
    </source>
</evidence>
<dbReference type="GO" id="GO:0006011">
    <property type="term" value="P:UDP-alpha-D-glucose metabolic process"/>
    <property type="evidence" value="ECO:0007669"/>
    <property type="project" value="InterPro"/>
</dbReference>
<evidence type="ECO:0000313" key="9">
    <source>
        <dbReference type="Proteomes" id="UP000245657"/>
    </source>
</evidence>
<dbReference type="SUPFAM" id="SSF53448">
    <property type="entry name" value="Nucleotide-diphospho-sugar transferases"/>
    <property type="match status" value="1"/>
</dbReference>
<dbReference type="RefSeq" id="WP_109969550.1">
    <property type="nucleotide sequence ID" value="NZ_CP176093.1"/>
</dbReference>
<feature type="domain" description="Nucleotidyl transferase" evidence="7">
    <location>
        <begin position="7"/>
        <end position="248"/>
    </location>
</feature>
<dbReference type="EC" id="2.7.7.9" evidence="2 6"/>
<dbReference type="InterPro" id="IPR005835">
    <property type="entry name" value="NTP_transferase_dom"/>
</dbReference>
<dbReference type="PANTHER" id="PTHR43197">
    <property type="entry name" value="UTP--GLUCOSE-1-PHOSPHATE URIDYLYLTRANSFERASE"/>
    <property type="match status" value="1"/>
</dbReference>
<dbReference type="CDD" id="cd02541">
    <property type="entry name" value="UGPase_prokaryotic"/>
    <property type="match status" value="1"/>
</dbReference>
<dbReference type="Pfam" id="PF00483">
    <property type="entry name" value="NTP_transferase"/>
    <property type="match status" value="1"/>
</dbReference>
<proteinExistence type="inferred from homology"/>
<accession>A0A2V2N2D9</accession>
<evidence type="ECO:0000256" key="3">
    <source>
        <dbReference type="ARBA" id="ARBA00022679"/>
    </source>
</evidence>
<evidence type="ECO:0000313" key="8">
    <source>
        <dbReference type="EMBL" id="PWR70678.1"/>
    </source>
</evidence>
<dbReference type="InterPro" id="IPR005771">
    <property type="entry name" value="GalU_uridylyltTrfase_bac/arc"/>
</dbReference>
<dbReference type="GeneID" id="97548383"/>
<dbReference type="OrthoDB" id="15372at2157"/>
<keyword evidence="4 6" id="KW-0548">Nucleotidyltransferase</keyword>
<keyword evidence="9" id="KW-1185">Reference proteome</keyword>
<protein>
    <recommendedName>
        <fullName evidence="2 6">UTP--glucose-1-phosphate uridylyltransferase</fullName>
        <ecNumber evidence="2 6">2.7.7.9</ecNumber>
    </recommendedName>
    <alternativeName>
        <fullName evidence="6">UDP-glucose pyrophosphorylase</fullName>
    </alternativeName>
</protein>
<evidence type="ECO:0000259" key="7">
    <source>
        <dbReference type="Pfam" id="PF00483"/>
    </source>
</evidence>
<dbReference type="InterPro" id="IPR029044">
    <property type="entry name" value="Nucleotide-diphossugar_trans"/>
</dbReference>
<organism evidence="8 9">
    <name type="scientific">Methanospirillum lacunae</name>
    <dbReference type="NCBI Taxonomy" id="668570"/>
    <lineage>
        <taxon>Archaea</taxon>
        <taxon>Methanobacteriati</taxon>
        <taxon>Methanobacteriota</taxon>
        <taxon>Stenosarchaea group</taxon>
        <taxon>Methanomicrobia</taxon>
        <taxon>Methanomicrobiales</taxon>
        <taxon>Methanospirillaceae</taxon>
        <taxon>Methanospirillum</taxon>
    </lineage>
</organism>
<gene>
    <name evidence="8" type="primary">galU</name>
    <name evidence="8" type="ORF">DK846_13795</name>
</gene>
<evidence type="ECO:0000256" key="1">
    <source>
        <dbReference type="ARBA" id="ARBA00006890"/>
    </source>
</evidence>
<evidence type="ECO:0000256" key="4">
    <source>
        <dbReference type="ARBA" id="ARBA00022695"/>
    </source>
</evidence>
<sequence>MVQKVRKVVIPAAGLGTRFLPITKAQPKEMLPVVDKPVIQYVVEEAVASGIDDIIIVTGRNKRAIEDHFDRCIELEHVFPSNQGSGASDAYVDLSDIPNIHYIRQREPRGLGDAILLSEKHCNDEPFVVLLGDTITIAPENEKTCTSQMIHAYTKYGQSIIAVEPVPEKKIPDYGIIDGNLIDKNFYEIKNIVEKPTISDAPSNLGAIGCYLFTPEIFSCLKQTTPGKGGEIQLTDAIKKLSHSIGMITNCRRYDIGDKIGWMKAFFELALSRKEFHDDLMSILQEKVCTRRNE</sequence>
<dbReference type="Proteomes" id="UP000245657">
    <property type="component" value="Unassembled WGS sequence"/>
</dbReference>
<reference evidence="8 9" key="1">
    <citation type="submission" date="2018-05" db="EMBL/GenBank/DDBJ databases">
        <title>Draft genome of Methanospirillum lacunae Ki8-1.</title>
        <authorList>
            <person name="Dueholm M.S."/>
            <person name="Nielsen P.H."/>
            <person name="Bakmann L.F."/>
            <person name="Otzen D.E."/>
        </authorList>
    </citation>
    <scope>NUCLEOTIDE SEQUENCE [LARGE SCALE GENOMIC DNA]</scope>
    <source>
        <strain evidence="8 9">Ki8-1</strain>
    </source>
</reference>
<dbReference type="EMBL" id="QGMY01000010">
    <property type="protein sequence ID" value="PWR70678.1"/>
    <property type="molecule type" value="Genomic_DNA"/>
</dbReference>
<dbReference type="GO" id="GO:0003983">
    <property type="term" value="F:UTP:glucose-1-phosphate uridylyltransferase activity"/>
    <property type="evidence" value="ECO:0007669"/>
    <property type="project" value="UniProtKB-EC"/>
</dbReference>
<comment type="caution">
    <text evidence="8">The sequence shown here is derived from an EMBL/GenBank/DDBJ whole genome shotgun (WGS) entry which is preliminary data.</text>
</comment>
<evidence type="ECO:0000256" key="5">
    <source>
        <dbReference type="ARBA" id="ARBA00048128"/>
    </source>
</evidence>
<keyword evidence="3 6" id="KW-0808">Transferase</keyword>
<comment type="catalytic activity">
    <reaction evidence="5 6">
        <text>alpha-D-glucose 1-phosphate + UTP + H(+) = UDP-alpha-D-glucose + diphosphate</text>
        <dbReference type="Rhea" id="RHEA:19889"/>
        <dbReference type="ChEBI" id="CHEBI:15378"/>
        <dbReference type="ChEBI" id="CHEBI:33019"/>
        <dbReference type="ChEBI" id="CHEBI:46398"/>
        <dbReference type="ChEBI" id="CHEBI:58601"/>
        <dbReference type="ChEBI" id="CHEBI:58885"/>
        <dbReference type="EC" id="2.7.7.9"/>
    </reaction>
</comment>
<dbReference type="Gene3D" id="3.90.550.10">
    <property type="entry name" value="Spore Coat Polysaccharide Biosynthesis Protein SpsA, Chain A"/>
    <property type="match status" value="1"/>
</dbReference>